<evidence type="ECO:0000313" key="3">
    <source>
        <dbReference type="Proteomes" id="UP000318590"/>
    </source>
</evidence>
<feature type="region of interest" description="Disordered" evidence="1">
    <location>
        <begin position="196"/>
        <end position="218"/>
    </location>
</feature>
<feature type="compositionally biased region" description="Basic and acidic residues" evidence="1">
    <location>
        <begin position="207"/>
        <end position="218"/>
    </location>
</feature>
<dbReference type="InterPro" id="IPR011738">
    <property type="entry name" value="Phage_CHP"/>
</dbReference>
<dbReference type="Proteomes" id="UP000318590">
    <property type="component" value="Unassembled WGS sequence"/>
</dbReference>
<comment type="caution">
    <text evidence="2">The sequence shown here is derived from an EMBL/GenBank/DDBJ whole genome shotgun (WGS) entry which is preliminary data.</text>
</comment>
<dbReference type="NCBIfam" id="TIGR02215">
    <property type="entry name" value="phage_chp_gp8"/>
    <property type="match status" value="1"/>
</dbReference>
<dbReference type="OrthoDB" id="8478788at2"/>
<dbReference type="AlphaFoldDB" id="A0A547Q038"/>
<sequence>MTPDPKDMRDAMDLTEEIPLASALLPLAELRSHLRLGTGFADDAVQNPVLEQILRAALARVEQKTGKSVLTRRFVAMFGETDGCGAMVLPRAPVGAVVAVTRIGADGARSELAPSTVRLEDDPHRPRLHGVSIPSGGVVEVIFDAGYGASWADVPADLAQAVLSLAGAAYEDRSATEDISEGVRAMLAPYRMPRLFGGHNHGTATDTRPDPRRPCRGR</sequence>
<gene>
    <name evidence="2" type="ORF">FEV53_10700</name>
</gene>
<evidence type="ECO:0000313" key="2">
    <source>
        <dbReference type="EMBL" id="TRD19761.1"/>
    </source>
</evidence>
<name>A0A547Q038_9RHOB</name>
<proteinExistence type="predicted"/>
<accession>A0A547Q038</accession>
<dbReference type="Gene3D" id="1.10.3230.30">
    <property type="entry name" value="Phage gp6-like head-tail connector protein"/>
    <property type="match status" value="1"/>
</dbReference>
<reference evidence="2 3" key="1">
    <citation type="submission" date="2019-06" db="EMBL/GenBank/DDBJ databases">
        <title>Paenimaribius caenipelagi gen. nov., sp. nov., isolated from a tidal flat.</title>
        <authorList>
            <person name="Yoon J.-H."/>
        </authorList>
    </citation>
    <scope>NUCLEOTIDE SEQUENCE [LARGE SCALE GENOMIC DNA]</scope>
    <source>
        <strain evidence="2 3">JBTF-M29</strain>
    </source>
</reference>
<dbReference type="CDD" id="cd08054">
    <property type="entry name" value="gp6"/>
    <property type="match status" value="1"/>
</dbReference>
<organism evidence="2 3">
    <name type="scientific">Palleronia caenipelagi</name>
    <dbReference type="NCBI Taxonomy" id="2489174"/>
    <lineage>
        <taxon>Bacteria</taxon>
        <taxon>Pseudomonadati</taxon>
        <taxon>Pseudomonadota</taxon>
        <taxon>Alphaproteobacteria</taxon>
        <taxon>Rhodobacterales</taxon>
        <taxon>Roseobacteraceae</taxon>
        <taxon>Palleronia</taxon>
    </lineage>
</organism>
<evidence type="ECO:0000256" key="1">
    <source>
        <dbReference type="SAM" id="MobiDB-lite"/>
    </source>
</evidence>
<evidence type="ECO:0008006" key="4">
    <source>
        <dbReference type="Google" id="ProtNLM"/>
    </source>
</evidence>
<dbReference type="EMBL" id="VFSV01000016">
    <property type="protein sequence ID" value="TRD19761.1"/>
    <property type="molecule type" value="Genomic_DNA"/>
</dbReference>
<protein>
    <recommendedName>
        <fullName evidence="4">Phage gp6-like head-tail connector protein</fullName>
    </recommendedName>
</protein>
<keyword evidence="3" id="KW-1185">Reference proteome</keyword>